<organism evidence="5 6">
    <name type="scientific">Taxus chinensis</name>
    <name type="common">Chinese yew</name>
    <name type="synonym">Taxus wallichiana var. chinensis</name>
    <dbReference type="NCBI Taxonomy" id="29808"/>
    <lineage>
        <taxon>Eukaryota</taxon>
        <taxon>Viridiplantae</taxon>
        <taxon>Streptophyta</taxon>
        <taxon>Embryophyta</taxon>
        <taxon>Tracheophyta</taxon>
        <taxon>Spermatophyta</taxon>
        <taxon>Pinopsida</taxon>
        <taxon>Pinidae</taxon>
        <taxon>Conifers II</taxon>
        <taxon>Cupressales</taxon>
        <taxon>Taxaceae</taxon>
        <taxon>Taxus</taxon>
    </lineage>
</organism>
<dbReference type="Gene3D" id="3.40.50.410">
    <property type="entry name" value="von Willebrand factor, type A domain"/>
    <property type="match status" value="1"/>
</dbReference>
<dbReference type="SUPFAM" id="SSF57850">
    <property type="entry name" value="RING/U-box"/>
    <property type="match status" value="1"/>
</dbReference>
<evidence type="ECO:0000259" key="4">
    <source>
        <dbReference type="PROSITE" id="PS50234"/>
    </source>
</evidence>
<evidence type="ECO:0000313" key="6">
    <source>
        <dbReference type="Proteomes" id="UP000824469"/>
    </source>
</evidence>
<evidence type="ECO:0000313" key="5">
    <source>
        <dbReference type="EMBL" id="KAH9330509.1"/>
    </source>
</evidence>
<dbReference type="Proteomes" id="UP000824469">
    <property type="component" value="Unassembled WGS sequence"/>
</dbReference>
<evidence type="ECO:0000256" key="2">
    <source>
        <dbReference type="SAM" id="MobiDB-lite"/>
    </source>
</evidence>
<dbReference type="CDD" id="cd23114">
    <property type="entry name" value="RING-H2_WAVH2"/>
    <property type="match status" value="1"/>
</dbReference>
<dbReference type="Pfam" id="PF17123">
    <property type="entry name" value="zf-RING_11"/>
    <property type="match status" value="1"/>
</dbReference>
<comment type="caution">
    <text evidence="5">The sequence shown here is derived from an EMBL/GenBank/DDBJ whole genome shotgun (WGS) entry which is preliminary data.</text>
</comment>
<dbReference type="SUPFAM" id="SSF53300">
    <property type="entry name" value="vWA-like"/>
    <property type="match status" value="1"/>
</dbReference>
<dbReference type="AlphaFoldDB" id="A0AA38GXC1"/>
<evidence type="ECO:0000259" key="3">
    <source>
        <dbReference type="PROSITE" id="PS50089"/>
    </source>
</evidence>
<feature type="compositionally biased region" description="Low complexity" evidence="2">
    <location>
        <begin position="51"/>
        <end position="62"/>
    </location>
</feature>
<dbReference type="InterPro" id="IPR051266">
    <property type="entry name" value="CLCR"/>
</dbReference>
<feature type="region of interest" description="Disordered" evidence="2">
    <location>
        <begin position="35"/>
        <end position="62"/>
    </location>
</feature>
<reference evidence="5 6" key="1">
    <citation type="journal article" date="2021" name="Nat. Plants">
        <title>The Taxus genome provides insights into paclitaxel biosynthesis.</title>
        <authorList>
            <person name="Xiong X."/>
            <person name="Gou J."/>
            <person name="Liao Q."/>
            <person name="Li Y."/>
            <person name="Zhou Q."/>
            <person name="Bi G."/>
            <person name="Li C."/>
            <person name="Du R."/>
            <person name="Wang X."/>
            <person name="Sun T."/>
            <person name="Guo L."/>
            <person name="Liang H."/>
            <person name="Lu P."/>
            <person name="Wu Y."/>
            <person name="Zhang Z."/>
            <person name="Ro D.K."/>
            <person name="Shang Y."/>
            <person name="Huang S."/>
            <person name="Yan J."/>
        </authorList>
    </citation>
    <scope>NUCLEOTIDE SEQUENCE [LARGE SCALE GENOMIC DNA]</scope>
    <source>
        <strain evidence="5">Ta-2019</strain>
    </source>
</reference>
<feature type="region of interest" description="Disordered" evidence="2">
    <location>
        <begin position="186"/>
        <end position="216"/>
    </location>
</feature>
<dbReference type="PANTHER" id="PTHR10579:SF43">
    <property type="entry name" value="ZINC FINGER (C3HC4-TYPE RING FINGER) FAMILY PROTEIN"/>
    <property type="match status" value="1"/>
</dbReference>
<dbReference type="PROSITE" id="PS50089">
    <property type="entry name" value="ZF_RING_2"/>
    <property type="match status" value="1"/>
</dbReference>
<dbReference type="InterPro" id="IPR001841">
    <property type="entry name" value="Znf_RING"/>
</dbReference>
<feature type="compositionally biased region" description="Basic and acidic residues" evidence="2">
    <location>
        <begin position="186"/>
        <end position="196"/>
    </location>
</feature>
<keyword evidence="1" id="KW-0479">Metal-binding</keyword>
<dbReference type="InterPro" id="IPR036465">
    <property type="entry name" value="vWFA_dom_sf"/>
</dbReference>
<feature type="domain" description="VWFA" evidence="4">
    <location>
        <begin position="322"/>
        <end position="521"/>
    </location>
</feature>
<dbReference type="Gene3D" id="3.30.40.10">
    <property type="entry name" value="Zinc/RING finger domain, C3HC4 (zinc finger)"/>
    <property type="match status" value="1"/>
</dbReference>
<dbReference type="SMART" id="SM00184">
    <property type="entry name" value="RING"/>
    <property type="match status" value="1"/>
</dbReference>
<keyword evidence="1" id="KW-0862">Zinc</keyword>
<dbReference type="SMART" id="SM00327">
    <property type="entry name" value="VWA"/>
    <property type="match status" value="1"/>
</dbReference>
<dbReference type="OMA" id="VICNESI"/>
<dbReference type="PROSITE" id="PS50234">
    <property type="entry name" value="VWFA"/>
    <property type="match status" value="1"/>
</dbReference>
<gene>
    <name evidence="5" type="ORF">KI387_002617</name>
</gene>
<name>A0AA38GXC1_TAXCH</name>
<accession>A0AA38GXC1</accession>
<evidence type="ECO:0000256" key="1">
    <source>
        <dbReference type="PROSITE-ProRule" id="PRU00175"/>
    </source>
</evidence>
<dbReference type="Pfam" id="PF00092">
    <property type="entry name" value="VWA"/>
    <property type="match status" value="1"/>
</dbReference>
<dbReference type="EMBL" id="JAHRHJ020000001">
    <property type="protein sequence ID" value="KAH9330509.1"/>
    <property type="molecule type" value="Genomic_DNA"/>
</dbReference>
<dbReference type="InterPro" id="IPR002035">
    <property type="entry name" value="VWF_A"/>
</dbReference>
<proteinExistence type="predicted"/>
<dbReference type="InterPro" id="IPR032838">
    <property type="entry name" value="Vwaint_dom"/>
</dbReference>
<feature type="domain" description="RING-type" evidence="3">
    <location>
        <begin position="69"/>
        <end position="113"/>
    </location>
</feature>
<dbReference type="CDD" id="cd01466">
    <property type="entry name" value="vWA_C3HC4_type"/>
    <property type="match status" value="1"/>
</dbReference>
<keyword evidence="6" id="KW-1185">Reference proteome</keyword>
<dbReference type="InterPro" id="IPR013083">
    <property type="entry name" value="Znf_RING/FYVE/PHD"/>
</dbReference>
<dbReference type="GO" id="GO:0008270">
    <property type="term" value="F:zinc ion binding"/>
    <property type="evidence" value="ECO:0007669"/>
    <property type="project" value="UniProtKB-KW"/>
</dbReference>
<sequence>MGSRRWRRARELLATNLCLGHPENENPSYEIVPSCSSVSDVPGDTNPGPEKSSPQQLSKPSSRTCRSSCAICLEAIKPGHGHALFTAECSHTFHFPCIASNVRYGNLICPVCRAKWNEVPLLGPPPAMQALPHRTRRLNSSSWSQEMQTSRLPHHGLVLHSTVREPSVFDDDESLVVAQSSPHEIEQNKSYGRDKNSLNVDEGSTGLNSNDVSKHEVNPSMHTSVEANKIVGRKDDSEALFVEIFPELMAIPRSEFRDKFTVLVHLKAPSSDAMQQHVNQMHEGRIETKIARGEELGTQNDTLLSESIMRSPLQASHRPPIDLVTVLDVSGSMSGTKLALLKRAMGFVIQNLSSTDRLAVVVFSSSAKRLFPLRRMNEEGQQQALQAVDLLVSTGGTNIAEGLRKGSKVLEDRRERNPVSSIMLLSDGQDTHNIGNHWELSFTNSRRASDYHCLLPGSIRHASQHGFSSIPVHTFGFGSDHDATAMHSIAEASGGTFSSIETEGFIQDAFAQCIGGLLSVMIQDVQVVITSSNSDVHLIAIQAGGYVSNIINEGQQGFVKIGDLYAEEERDFLVDVKLPALLDAISGSSCNGMNLFNVICTYRDPVSQKTIQTTVNELSIERPESISMEQRSVCLEVDRQRNRLSAANSISDARACADRGDLSSAQLILGTVRAAVQESPAAQAGDQLCKALESELTEIQERMANAQLYENSGRAYVLSAHISHSRQRATTRGQSNDSFSTGCDYKTPKMVDMLMRSQTMLPPTQAAVSRTLLPSKSFPLAESRSSH</sequence>
<dbReference type="PANTHER" id="PTHR10579">
    <property type="entry name" value="CALCIUM-ACTIVATED CHLORIDE CHANNEL REGULATOR"/>
    <property type="match status" value="1"/>
</dbReference>
<keyword evidence="1" id="KW-0863">Zinc-finger</keyword>
<protein>
    <submittedName>
        <fullName evidence="5">Uncharacterized protein</fullName>
    </submittedName>
</protein>
<dbReference type="Pfam" id="PF14624">
    <property type="entry name" value="Vwaint"/>
    <property type="match status" value="1"/>
</dbReference>